<name>A0A1X3D9E0_9NEIS</name>
<evidence type="ECO:0008006" key="3">
    <source>
        <dbReference type="Google" id="ProtNLM"/>
    </source>
</evidence>
<reference evidence="2" key="1">
    <citation type="submission" date="2017-01" db="EMBL/GenBank/DDBJ databases">
        <authorList>
            <person name="Wolfgang W.J."/>
            <person name="Cole J."/>
            <person name="Wroblewski D."/>
            <person name="Mcginnis J."/>
            <person name="Musser K.A."/>
        </authorList>
    </citation>
    <scope>NUCLEOTIDE SEQUENCE [LARGE SCALE GENOMIC DNA]</scope>
    <source>
        <strain evidence="2">DSM 19151</strain>
    </source>
</reference>
<organism evidence="1 2">
    <name type="scientific">Neisseria dentiae</name>
    <dbReference type="NCBI Taxonomy" id="194197"/>
    <lineage>
        <taxon>Bacteria</taxon>
        <taxon>Pseudomonadati</taxon>
        <taxon>Pseudomonadota</taxon>
        <taxon>Betaproteobacteria</taxon>
        <taxon>Neisseriales</taxon>
        <taxon>Neisseriaceae</taxon>
        <taxon>Neisseria</taxon>
    </lineage>
</organism>
<comment type="caution">
    <text evidence="1">The sequence shown here is derived from an EMBL/GenBank/DDBJ whole genome shotgun (WGS) entry which is preliminary data.</text>
</comment>
<proteinExistence type="predicted"/>
<keyword evidence="2" id="KW-1185">Reference proteome</keyword>
<dbReference type="GeneID" id="94580924"/>
<evidence type="ECO:0000313" key="2">
    <source>
        <dbReference type="Proteomes" id="UP000193118"/>
    </source>
</evidence>
<dbReference type="InterPro" id="IPR049718">
    <property type="entry name" value="AKO59007-like"/>
</dbReference>
<dbReference type="OrthoDB" id="9134310at2"/>
<sequence length="354" mass="39014">MSLTSAELARAGKAGLDHYLKNNPIDQVDMKRPLLKHLTAKKKPFVGAREHVVEQIRKGYGSAGQWFDSSDTLNYTVRDTLEQSRFPWYEFHDGMSVSESELAANGITVDDSGKSGSVTDAEKIQLTNLMAEKMEALRLGAQERFSQDLHLSGASSTKQIVGLDGLLPLDNATGTVGGLDRATFNWWRHHADATLSTSTMHDKMEIAWRQCSKRSKGGQPNVILAGGAFIDEYRKAAQQSNTIGAAVRHVTDSGKGGVDLDISASGLYFKGIPIEYCPEWDDNFGGRDSTSKDWSKRCYFLNMNHLTLRPLQGSDFVTRHPPRAASNYIHSWAVLWRGALTMNMPSAHAVLALA</sequence>
<dbReference type="STRING" id="194197.BWD09_07020"/>
<dbReference type="Proteomes" id="UP000193118">
    <property type="component" value="Unassembled WGS sequence"/>
</dbReference>
<dbReference type="NCBIfam" id="NF033394">
    <property type="entry name" value="capsid_maj_Podo"/>
    <property type="match status" value="1"/>
</dbReference>
<evidence type="ECO:0000313" key="1">
    <source>
        <dbReference type="EMBL" id="OSI16510.1"/>
    </source>
</evidence>
<protein>
    <recommendedName>
        <fullName evidence="3">Phage major capsid protein</fullName>
    </recommendedName>
</protein>
<dbReference type="RefSeq" id="WP_085365991.1">
    <property type="nucleotide sequence ID" value="NZ_CAUJPZ010000012.1"/>
</dbReference>
<dbReference type="AlphaFoldDB" id="A0A1X3D9E0"/>
<accession>A0A1X3D9E0</accession>
<dbReference type="EMBL" id="MTBO01000015">
    <property type="protein sequence ID" value="OSI16510.1"/>
    <property type="molecule type" value="Genomic_DNA"/>
</dbReference>
<gene>
    <name evidence="1" type="ORF">BWD09_07020</name>
</gene>